<dbReference type="Proteomes" id="UP000192277">
    <property type="component" value="Unassembled WGS sequence"/>
</dbReference>
<comment type="caution">
    <text evidence="2">The sequence shown here is derived from an EMBL/GenBank/DDBJ whole genome shotgun (WGS) entry which is preliminary data.</text>
</comment>
<evidence type="ECO:0008006" key="4">
    <source>
        <dbReference type="Google" id="ProtNLM"/>
    </source>
</evidence>
<dbReference type="Pfam" id="PF07485">
    <property type="entry name" value="DUF1529"/>
    <property type="match status" value="2"/>
</dbReference>
<dbReference type="PROSITE" id="PS51257">
    <property type="entry name" value="PROKAR_LIPOPROTEIN"/>
    <property type="match status" value="1"/>
</dbReference>
<proteinExistence type="predicted"/>
<evidence type="ECO:0000256" key="1">
    <source>
        <dbReference type="SAM" id="SignalP"/>
    </source>
</evidence>
<dbReference type="EMBL" id="LWBO01000001">
    <property type="protein sequence ID" value="OQP55640.1"/>
    <property type="molecule type" value="Genomic_DNA"/>
</dbReference>
<gene>
    <name evidence="2" type="ORF">A4D02_04875</name>
</gene>
<feature type="chain" id="PRO_5045500997" description="DUF1259 domain-containing protein" evidence="1">
    <location>
        <begin position="18"/>
        <end position="318"/>
    </location>
</feature>
<dbReference type="RefSeq" id="WP_014223266.1">
    <property type="nucleotide sequence ID" value="NZ_LWBO01000001.1"/>
</dbReference>
<organism evidence="2 3">
    <name type="scientific">Niastella koreensis</name>
    <dbReference type="NCBI Taxonomy" id="354356"/>
    <lineage>
        <taxon>Bacteria</taxon>
        <taxon>Pseudomonadati</taxon>
        <taxon>Bacteroidota</taxon>
        <taxon>Chitinophagia</taxon>
        <taxon>Chitinophagales</taxon>
        <taxon>Chitinophagaceae</taxon>
        <taxon>Niastella</taxon>
    </lineage>
</organism>
<accession>A0ABX3P7M6</accession>
<name>A0ABX3P7M6_9BACT</name>
<protein>
    <recommendedName>
        <fullName evidence="4">DUF1259 domain-containing protein</fullName>
    </recommendedName>
</protein>
<reference evidence="2 3" key="1">
    <citation type="submission" date="2016-04" db="EMBL/GenBank/DDBJ databases">
        <authorList>
            <person name="Chen L."/>
            <person name="Zhuang W."/>
            <person name="Wang G."/>
        </authorList>
    </citation>
    <scope>NUCLEOTIDE SEQUENCE [LARGE SCALE GENOMIC DNA]</scope>
    <source>
        <strain evidence="3">GR20</strain>
    </source>
</reference>
<dbReference type="InterPro" id="IPR011094">
    <property type="entry name" value="Uncharacterised_LppY/LpqO"/>
</dbReference>
<keyword evidence="3" id="KW-1185">Reference proteome</keyword>
<sequence>MKQVLVLLILPALFITACNNDGSETDSQMGALKKRNTVACPPGSKLDVATIEKITGMKGVEKKGEYKITVPQNDLKMTVDGFKIIPPMGLSSWVAFTPCGDSAMVMGDLILTEIDLKWVQQEVVNQGFSITAIHNHFVRNRPTVMYMHIDRKADITTLANGVKSILSKIKEIRGVDPAGEKADSVQNTLNIAQLDSMMGQKGEMNKGVYKYTIGRPDVQLLEHGIPVSSFMGFNTWAAWQGTPDRAAVCGDFVMLEDEVAPVIKALVVNGLEVVAVHNHMVHEEPKTFFLHYWGVGNALQMAKGLRSALNETGKGAAH</sequence>
<evidence type="ECO:0000313" key="3">
    <source>
        <dbReference type="Proteomes" id="UP000192277"/>
    </source>
</evidence>
<feature type="signal peptide" evidence="1">
    <location>
        <begin position="1"/>
        <end position="17"/>
    </location>
</feature>
<evidence type="ECO:0000313" key="2">
    <source>
        <dbReference type="EMBL" id="OQP55640.1"/>
    </source>
</evidence>
<keyword evidence="1" id="KW-0732">Signal</keyword>